<dbReference type="EMBL" id="SSOA01000011">
    <property type="protein sequence ID" value="THF47829.1"/>
    <property type="molecule type" value="Genomic_DNA"/>
</dbReference>
<proteinExistence type="predicted"/>
<comment type="caution">
    <text evidence="2">The sequence shown here is derived from an EMBL/GenBank/DDBJ whole genome shotgun (WGS) entry which is preliminary data.</text>
</comment>
<feature type="domain" description="ImpA N-terminal" evidence="1">
    <location>
        <begin position="3"/>
        <end position="124"/>
    </location>
</feature>
<dbReference type="PANTHER" id="PTHR37951:SF1">
    <property type="entry name" value="TYPE VI SECRETION SYSTEM COMPONENT TSSA1"/>
    <property type="match status" value="1"/>
</dbReference>
<evidence type="ECO:0000313" key="3">
    <source>
        <dbReference type="Proteomes" id="UP000310754"/>
    </source>
</evidence>
<dbReference type="RefSeq" id="WP_190236910.1">
    <property type="nucleotide sequence ID" value="NZ_SSOA01000011.1"/>
</dbReference>
<dbReference type="InterPro" id="IPR017740">
    <property type="entry name" value="TssA-like"/>
</dbReference>
<gene>
    <name evidence="2" type="primary">tssA</name>
    <name evidence="2" type="ORF">E6C51_17010</name>
</gene>
<dbReference type="Pfam" id="PF06812">
    <property type="entry name" value="ImpA_N"/>
    <property type="match status" value="1"/>
</dbReference>
<evidence type="ECO:0000313" key="2">
    <source>
        <dbReference type="EMBL" id="THF47829.1"/>
    </source>
</evidence>
<dbReference type="AlphaFoldDB" id="A0A4S3ZQJ6"/>
<keyword evidence="3" id="KW-1185">Reference proteome</keyword>
<dbReference type="NCBIfam" id="TIGR03363">
    <property type="entry name" value="VI_chp_8"/>
    <property type="match status" value="1"/>
</dbReference>
<dbReference type="Proteomes" id="UP000310754">
    <property type="component" value="Unassembled WGS sequence"/>
</dbReference>
<evidence type="ECO:0000259" key="1">
    <source>
        <dbReference type="Pfam" id="PF06812"/>
    </source>
</evidence>
<dbReference type="InterPro" id="IPR010657">
    <property type="entry name" value="ImpA_N"/>
</dbReference>
<name>A0A4S3ZQJ6_9HYPH</name>
<dbReference type="PANTHER" id="PTHR37951">
    <property type="entry name" value="CYTOPLASMIC PROTEIN-RELATED"/>
    <property type="match status" value="1"/>
</dbReference>
<organism evidence="2 3">
    <name type="scientific">Allorhizobium terrae</name>
    <dbReference type="NCBI Taxonomy" id="1848972"/>
    <lineage>
        <taxon>Bacteria</taxon>
        <taxon>Pseudomonadati</taxon>
        <taxon>Pseudomonadota</taxon>
        <taxon>Alphaproteobacteria</taxon>
        <taxon>Hyphomicrobiales</taxon>
        <taxon>Rhizobiaceae</taxon>
        <taxon>Rhizobium/Agrobacterium group</taxon>
        <taxon>Allorhizobium</taxon>
    </lineage>
</organism>
<reference evidence="2 3" key="1">
    <citation type="submission" date="2019-04" db="EMBL/GenBank/DDBJ databases">
        <title>Rhizobium terrae sp. nov., isolated from a paddy soil.</title>
        <authorList>
            <person name="Lin S.-Y."/>
            <person name="Hameed A."/>
            <person name="Huang H.-I."/>
            <person name="Young C.-C."/>
        </authorList>
    </citation>
    <scope>NUCLEOTIDE SEQUENCE [LARGE SCALE GENOMIC DNA]</scope>
    <source>
        <strain evidence="2 3">CC-HIH110</strain>
    </source>
</reference>
<protein>
    <submittedName>
        <fullName evidence="2">Type VI secretion system protein TssA</fullName>
    </submittedName>
</protein>
<accession>A0A4S3ZQJ6</accession>
<sequence length="340" mass="36914">MEESAPCGCNIRTNIEVREIYYKIKDARNQARAEERSVTPGEVFKVSSDWNLVSNLGLQIISSISKDIEVLAWLAEAHLRLKGFAGLGEIYDVTTALLDTYWDDVHSIDENDVEEKLAPLAGLNGFGTEGTLIQPLRLVSLIPGEKFGALTLWDYQLGQRSDEAGRREAIYNAATEAGVAAMSAHLAEVNACIRSFAGLSEVLNARCGQLAPPSSNIRNVLQEIAAAVRSLGGRDDSGEAPDVPAASVEAAREVPAAETARVVTPEGIATRDEAFELLMNVARYFRRTEPHSPISLAIETLVRRGRMDFSELLAELLPELQTRNAVLTAAGIKPTKENGN</sequence>